<evidence type="ECO:0000313" key="7">
    <source>
        <dbReference type="Proteomes" id="UP000003874"/>
    </source>
</evidence>
<dbReference type="InterPro" id="IPR003728">
    <property type="entry name" value="Ribosome_maturation_RimP"/>
</dbReference>
<evidence type="ECO:0000313" key="6">
    <source>
        <dbReference type="EMBL" id="EFV04361.1"/>
    </source>
</evidence>
<evidence type="ECO:0000256" key="1">
    <source>
        <dbReference type="ARBA" id="ARBA00022490"/>
    </source>
</evidence>
<feature type="domain" description="Ribosome maturation factor RimP N-terminal" evidence="4">
    <location>
        <begin position="41"/>
        <end position="106"/>
    </location>
</feature>
<sequence>MHITDIIRNFAAFSGMRDSKESSSFYFNKTYMIDKNVVKKLVEEWLAGKEYFLVGIEISQDDKIVVEIDHADGVWIEDCVDLSKYIEDHLSRDEEDYELEVGSAGLGQPFKVLQQYINFIGKEVEVLDADGKKYQGVLKSVDGNDFTVTVNEKVKVEGKKRPQKMDVDHTFNMDNVKYTKYLISFK</sequence>
<dbReference type="AlphaFoldDB" id="E6MPT3"/>
<evidence type="ECO:0000256" key="2">
    <source>
        <dbReference type="ARBA" id="ARBA00022517"/>
    </source>
</evidence>
<dbReference type="GO" id="GO:0000028">
    <property type="term" value="P:ribosomal small subunit assembly"/>
    <property type="evidence" value="ECO:0007669"/>
    <property type="project" value="TreeGrafter"/>
</dbReference>
<dbReference type="InterPro" id="IPR035956">
    <property type="entry name" value="RimP_N_sf"/>
</dbReference>
<feature type="domain" description="Ribosome maturation factor RimP C-terminal" evidence="5">
    <location>
        <begin position="112"/>
        <end position="153"/>
    </location>
</feature>
<dbReference type="HOGENOM" id="CLU_070525_3_1_10"/>
<dbReference type="GO" id="GO:0005829">
    <property type="term" value="C:cytosol"/>
    <property type="evidence" value="ECO:0007669"/>
    <property type="project" value="TreeGrafter"/>
</dbReference>
<name>E6MPT3_9BACT</name>
<dbReference type="NCBIfam" id="NF002531">
    <property type="entry name" value="PRK02001.1"/>
    <property type="match status" value="1"/>
</dbReference>
<dbReference type="GO" id="GO:0006412">
    <property type="term" value="P:translation"/>
    <property type="evidence" value="ECO:0007669"/>
    <property type="project" value="TreeGrafter"/>
</dbReference>
<dbReference type="HAMAP" id="MF_01077">
    <property type="entry name" value="RimP"/>
    <property type="match status" value="1"/>
</dbReference>
<dbReference type="EMBL" id="AEQO01000129">
    <property type="protein sequence ID" value="EFV04361.1"/>
    <property type="molecule type" value="Genomic_DNA"/>
</dbReference>
<dbReference type="Proteomes" id="UP000003874">
    <property type="component" value="Unassembled WGS sequence"/>
</dbReference>
<dbReference type="STRING" id="888832.HMPREF9420_1501"/>
<dbReference type="InterPro" id="IPR028989">
    <property type="entry name" value="RimP_N"/>
</dbReference>
<comment type="caution">
    <text evidence="6">The sequence shown here is derived from an EMBL/GenBank/DDBJ whole genome shotgun (WGS) entry which is preliminary data.</text>
</comment>
<comment type="subcellular location">
    <subcellularLocation>
        <location evidence="3">Cytoplasm</location>
    </subcellularLocation>
</comment>
<dbReference type="SUPFAM" id="SSF75420">
    <property type="entry name" value="YhbC-like, N-terminal domain"/>
    <property type="match status" value="1"/>
</dbReference>
<dbReference type="eggNOG" id="COG0779">
    <property type="taxonomic scope" value="Bacteria"/>
</dbReference>
<dbReference type="PANTHER" id="PTHR33867:SF1">
    <property type="entry name" value="RIBOSOME MATURATION FACTOR RIMP"/>
    <property type="match status" value="1"/>
</dbReference>
<dbReference type="InterPro" id="IPR028998">
    <property type="entry name" value="RimP_C"/>
</dbReference>
<comment type="similarity">
    <text evidence="3">Belongs to the RimP family.</text>
</comment>
<comment type="function">
    <text evidence="3">Required for maturation of 30S ribosomal subunits.</text>
</comment>
<keyword evidence="1 3" id="KW-0963">Cytoplasm</keyword>
<accession>E6MPT3</accession>
<organism evidence="6 7">
    <name type="scientific">Segatella salivae DSM 15606</name>
    <dbReference type="NCBI Taxonomy" id="888832"/>
    <lineage>
        <taxon>Bacteria</taxon>
        <taxon>Pseudomonadati</taxon>
        <taxon>Bacteroidota</taxon>
        <taxon>Bacteroidia</taxon>
        <taxon>Bacteroidales</taxon>
        <taxon>Prevotellaceae</taxon>
        <taxon>Segatella</taxon>
    </lineage>
</organism>
<gene>
    <name evidence="3" type="primary">rimP</name>
    <name evidence="6" type="ORF">HMPREF9420_1501</name>
</gene>
<evidence type="ECO:0000259" key="4">
    <source>
        <dbReference type="Pfam" id="PF02576"/>
    </source>
</evidence>
<dbReference type="Pfam" id="PF17384">
    <property type="entry name" value="DUF150_C"/>
    <property type="match status" value="1"/>
</dbReference>
<protein>
    <recommendedName>
        <fullName evidence="3">Ribosome maturation factor RimP</fullName>
    </recommendedName>
</protein>
<dbReference type="Gene3D" id="3.30.300.70">
    <property type="entry name" value="RimP-like superfamily, N-terminal"/>
    <property type="match status" value="1"/>
</dbReference>
<dbReference type="PANTHER" id="PTHR33867">
    <property type="entry name" value="RIBOSOME MATURATION FACTOR RIMP"/>
    <property type="match status" value="1"/>
</dbReference>
<keyword evidence="7" id="KW-1185">Reference proteome</keyword>
<dbReference type="Pfam" id="PF02576">
    <property type="entry name" value="RimP_N"/>
    <property type="match status" value="1"/>
</dbReference>
<proteinExistence type="inferred from homology"/>
<evidence type="ECO:0000259" key="5">
    <source>
        <dbReference type="Pfam" id="PF17384"/>
    </source>
</evidence>
<reference evidence="6 7" key="1">
    <citation type="submission" date="2010-12" db="EMBL/GenBank/DDBJ databases">
        <authorList>
            <person name="Muzny D."/>
            <person name="Qin X."/>
            <person name="Deng J."/>
            <person name="Jiang H."/>
            <person name="Liu Y."/>
            <person name="Qu J."/>
            <person name="Song X.-Z."/>
            <person name="Zhang L."/>
            <person name="Thornton R."/>
            <person name="Coyle M."/>
            <person name="Francisco L."/>
            <person name="Jackson L."/>
            <person name="Javaid M."/>
            <person name="Korchina V."/>
            <person name="Kovar C."/>
            <person name="Mata R."/>
            <person name="Mathew T."/>
            <person name="Ngo R."/>
            <person name="Nguyen L."/>
            <person name="Nguyen N."/>
            <person name="Okwuonu G."/>
            <person name="Ongeri F."/>
            <person name="Pham C."/>
            <person name="Simmons D."/>
            <person name="Wilczek-Boney K."/>
            <person name="Hale W."/>
            <person name="Jakkamsetti A."/>
            <person name="Pham P."/>
            <person name="Ruth R."/>
            <person name="San Lucas F."/>
            <person name="Warren J."/>
            <person name="Zhang J."/>
            <person name="Zhao Z."/>
            <person name="Zhou C."/>
            <person name="Zhu D."/>
            <person name="Lee S."/>
            <person name="Bess C."/>
            <person name="Blankenburg K."/>
            <person name="Forbes L."/>
            <person name="Fu Q."/>
            <person name="Gubbala S."/>
            <person name="Hirani K."/>
            <person name="Jayaseelan J.C."/>
            <person name="Lara F."/>
            <person name="Munidasa M."/>
            <person name="Palculict T."/>
            <person name="Patil S."/>
            <person name="Pu L.-L."/>
            <person name="Saada N."/>
            <person name="Tang L."/>
            <person name="Weissenberger G."/>
            <person name="Zhu Y."/>
            <person name="Hemphill L."/>
            <person name="Shang Y."/>
            <person name="Youmans B."/>
            <person name="Ayvaz T."/>
            <person name="Ross M."/>
            <person name="Santibanez J."/>
            <person name="Aqrawi P."/>
            <person name="Gross S."/>
            <person name="Joshi V."/>
            <person name="Fowler G."/>
            <person name="Nazareth L."/>
            <person name="Reid J."/>
            <person name="Worley K."/>
            <person name="Petrosino J."/>
            <person name="Highlander S."/>
            <person name="Gibbs R."/>
        </authorList>
    </citation>
    <scope>NUCLEOTIDE SEQUENCE [LARGE SCALE GENOMIC DNA]</scope>
    <source>
        <strain evidence="6 7">DSM 15606</strain>
    </source>
</reference>
<evidence type="ECO:0000256" key="3">
    <source>
        <dbReference type="HAMAP-Rule" id="MF_01077"/>
    </source>
</evidence>
<keyword evidence="2 3" id="KW-0690">Ribosome biogenesis</keyword>